<reference evidence="2 3" key="1">
    <citation type="submission" date="2009-06" db="EMBL/GenBank/DDBJ databases">
        <title>The Genome Sequence of Lactobacillus coleohominis strain 101-4-CHN.</title>
        <authorList>
            <consortium name="The Broad Institute Genome Sequencing Platform"/>
            <person name="Ward D."/>
            <person name="Young S.K."/>
            <person name="Zeng Q."/>
            <person name="Koehrsen M."/>
            <person name="Alvarado L."/>
            <person name="Berlin A."/>
            <person name="Borenstein D."/>
            <person name="Chen Z."/>
            <person name="Engels R."/>
            <person name="Freedman E."/>
            <person name="Gellesch M."/>
            <person name="Goldberg J."/>
            <person name="Griggs A."/>
            <person name="Gujja S."/>
            <person name="Heiman D."/>
            <person name="Hepburn T."/>
            <person name="Howarth C."/>
            <person name="Jen D."/>
            <person name="Larson L."/>
            <person name="Lewis B."/>
            <person name="Mehta T."/>
            <person name="Park D."/>
            <person name="Pearson M."/>
            <person name="Roberts A."/>
            <person name="Saif S."/>
            <person name="Shea T."/>
            <person name="Shenoy N."/>
            <person name="Sisk P."/>
            <person name="Stolte C."/>
            <person name="Sykes S."/>
            <person name="Walk T."/>
            <person name="White J."/>
            <person name="Yandava C."/>
            <person name="Liu Y."/>
            <person name="Xu Q."/>
            <person name="Lander E."/>
            <person name="Nusbaum C."/>
            <person name="Galagan J."/>
            <person name="Birren B."/>
        </authorList>
    </citation>
    <scope>NUCLEOTIDE SEQUENCE [LARGE SCALE GENOMIC DNA]</scope>
    <source>
        <strain evidence="2 3">101-4-CHN</strain>
    </source>
</reference>
<evidence type="ECO:0000313" key="3">
    <source>
        <dbReference type="Proteomes" id="UP000003987"/>
    </source>
</evidence>
<feature type="compositionally biased region" description="Basic residues" evidence="1">
    <location>
        <begin position="58"/>
        <end position="69"/>
    </location>
</feature>
<dbReference type="Pfam" id="PF11240">
    <property type="entry name" value="DUF3042"/>
    <property type="match status" value="1"/>
</dbReference>
<proteinExistence type="predicted"/>
<dbReference type="HOGENOM" id="CLU_199135_0_1_9"/>
<feature type="region of interest" description="Disordered" evidence="1">
    <location>
        <begin position="48"/>
        <end position="69"/>
    </location>
</feature>
<keyword evidence="3" id="KW-1185">Reference proteome</keyword>
<dbReference type="STRING" id="575594.HMPREF0501_00517"/>
<protein>
    <submittedName>
        <fullName evidence="2">Uncharacterized protein</fullName>
    </submittedName>
</protein>
<gene>
    <name evidence="2" type="ORF">HMPREF0501_00517</name>
</gene>
<sequence>MEPVRTKGVSIMKQFTKGFALGTLATLGAVATGIITFHKTVIEPIEETEEKFDTNRRAANRKGRSAHQM</sequence>
<accession>C7XV01</accession>
<dbReference type="eggNOG" id="ENOG5033E1E">
    <property type="taxonomic scope" value="Bacteria"/>
</dbReference>
<evidence type="ECO:0000313" key="2">
    <source>
        <dbReference type="EMBL" id="EEU31112.1"/>
    </source>
</evidence>
<organism evidence="2 3">
    <name type="scientific">Limosilactobacillus coleohominis 101-4-CHN</name>
    <dbReference type="NCBI Taxonomy" id="575594"/>
    <lineage>
        <taxon>Bacteria</taxon>
        <taxon>Bacillati</taxon>
        <taxon>Bacillota</taxon>
        <taxon>Bacilli</taxon>
        <taxon>Lactobacillales</taxon>
        <taxon>Lactobacillaceae</taxon>
        <taxon>Limosilactobacillus</taxon>
    </lineage>
</organism>
<name>C7XV01_9LACO</name>
<evidence type="ECO:0000256" key="1">
    <source>
        <dbReference type="SAM" id="MobiDB-lite"/>
    </source>
</evidence>
<dbReference type="AlphaFoldDB" id="C7XV01"/>
<dbReference type="Proteomes" id="UP000003987">
    <property type="component" value="Unassembled WGS sequence"/>
</dbReference>
<dbReference type="InterPro" id="IPR021402">
    <property type="entry name" value="DUF3042"/>
</dbReference>
<dbReference type="EMBL" id="GG698802">
    <property type="protein sequence ID" value="EEU31112.1"/>
    <property type="molecule type" value="Genomic_DNA"/>
</dbReference>